<dbReference type="PANTHER" id="PTHR32208:SF21">
    <property type="entry name" value="LOW QUALITY PROTEIN: ALDEHYDE OXIDASE GLOX-LIKE"/>
    <property type="match status" value="1"/>
</dbReference>
<evidence type="ECO:0000259" key="2">
    <source>
        <dbReference type="Pfam" id="PF07250"/>
    </source>
</evidence>
<dbReference type="InterPro" id="IPR015202">
    <property type="entry name" value="GO-like_E_set"/>
</dbReference>
<dbReference type="InterPro" id="IPR014756">
    <property type="entry name" value="Ig_E-set"/>
</dbReference>
<evidence type="ECO:0000256" key="1">
    <source>
        <dbReference type="SAM" id="SignalP"/>
    </source>
</evidence>
<dbReference type="InterPro" id="IPR013783">
    <property type="entry name" value="Ig-like_fold"/>
</dbReference>
<dbReference type="InterPro" id="IPR037293">
    <property type="entry name" value="Gal_Oxidase_central_sf"/>
</dbReference>
<keyword evidence="5" id="KW-1185">Reference proteome</keyword>
<protein>
    <recommendedName>
        <fullName evidence="6">Glyoxal oxidase</fullName>
    </recommendedName>
</protein>
<dbReference type="PANTHER" id="PTHR32208">
    <property type="entry name" value="SECRETED PROTEIN-RELATED"/>
    <property type="match status" value="1"/>
</dbReference>
<dbReference type="EMBL" id="JALJOU010000031">
    <property type="protein sequence ID" value="KAK9834821.1"/>
    <property type="molecule type" value="Genomic_DNA"/>
</dbReference>
<evidence type="ECO:0000259" key="3">
    <source>
        <dbReference type="Pfam" id="PF09118"/>
    </source>
</evidence>
<accession>A0AAW1RNV5</accession>
<dbReference type="Pfam" id="PF09118">
    <property type="entry name" value="GO-like_E_set"/>
    <property type="match status" value="1"/>
</dbReference>
<sequence>MPWSFPLSRSVVLLCTLAVILLPNSSAQAGSHLQRPAQGGNRLCRSYANTFIMIDRIFYGSEAPNPWVVKGSEYDVATDTYRNISGGILTNSFCSTGGVLPGGLVVDLGGGGDQLNPAPDGGGNNVRLFQTCGDSTCQFDEALSKTSQRLLTYRWYPSSINTADGRLLITSGMVMGEGTGQWYVARLAPGNATTNYITKGPGFLDPRCGDGGTPITYPGSGTSFMLPLRPPYTSVIVVACGGSWANFNTDAFVDTDCAIITPTDPSPVSSRAGGVTMINKRVMPYCINLLDGNVVCVGGAGSGGLGYYAPINPVLQVDLLNTTTLRFSAEQSVAMTNPGFSTHSLQMSQRYVQLSCTCATPVARPNSDGSTYIATVQCICIVPVSANVTPPGDYLLTLLDGLVPSPAQWISIG</sequence>
<evidence type="ECO:0008006" key="6">
    <source>
        <dbReference type="Google" id="ProtNLM"/>
    </source>
</evidence>
<dbReference type="Proteomes" id="UP001445335">
    <property type="component" value="Unassembled WGS sequence"/>
</dbReference>
<feature type="domain" description="Galactose oxidase-like Early set" evidence="3">
    <location>
        <begin position="328"/>
        <end position="412"/>
    </location>
</feature>
<organism evidence="4 5">
    <name type="scientific">Elliptochloris bilobata</name>
    <dbReference type="NCBI Taxonomy" id="381761"/>
    <lineage>
        <taxon>Eukaryota</taxon>
        <taxon>Viridiplantae</taxon>
        <taxon>Chlorophyta</taxon>
        <taxon>core chlorophytes</taxon>
        <taxon>Trebouxiophyceae</taxon>
        <taxon>Trebouxiophyceae incertae sedis</taxon>
        <taxon>Elliptochloris clade</taxon>
        <taxon>Elliptochloris</taxon>
    </lineage>
</organism>
<dbReference type="Gene3D" id="2.60.40.10">
    <property type="entry name" value="Immunoglobulins"/>
    <property type="match status" value="1"/>
</dbReference>
<feature type="chain" id="PRO_5043923586" description="Glyoxal oxidase" evidence="1">
    <location>
        <begin position="30"/>
        <end position="413"/>
    </location>
</feature>
<gene>
    <name evidence="4" type="ORF">WJX81_001103</name>
</gene>
<evidence type="ECO:0000313" key="4">
    <source>
        <dbReference type="EMBL" id="KAK9834821.1"/>
    </source>
</evidence>
<dbReference type="SUPFAM" id="SSF81296">
    <property type="entry name" value="E set domains"/>
    <property type="match status" value="1"/>
</dbReference>
<evidence type="ECO:0000313" key="5">
    <source>
        <dbReference type="Proteomes" id="UP001445335"/>
    </source>
</evidence>
<proteinExistence type="predicted"/>
<name>A0AAW1RNV5_9CHLO</name>
<feature type="domain" description="Glyoxal oxidase N-terminal" evidence="2">
    <location>
        <begin position="213"/>
        <end position="324"/>
    </location>
</feature>
<dbReference type="Pfam" id="PF07250">
    <property type="entry name" value="Glyoxal_oxid_N"/>
    <property type="match status" value="2"/>
</dbReference>
<reference evidence="4 5" key="1">
    <citation type="journal article" date="2024" name="Nat. Commun.">
        <title>Phylogenomics reveals the evolutionary origins of lichenization in chlorophyte algae.</title>
        <authorList>
            <person name="Puginier C."/>
            <person name="Libourel C."/>
            <person name="Otte J."/>
            <person name="Skaloud P."/>
            <person name="Haon M."/>
            <person name="Grisel S."/>
            <person name="Petersen M."/>
            <person name="Berrin J.G."/>
            <person name="Delaux P.M."/>
            <person name="Dal Grande F."/>
            <person name="Keller J."/>
        </authorList>
    </citation>
    <scope>NUCLEOTIDE SEQUENCE [LARGE SCALE GENOMIC DNA]</scope>
    <source>
        <strain evidence="4 5">SAG 245.80</strain>
    </source>
</reference>
<dbReference type="Gene3D" id="2.130.10.80">
    <property type="entry name" value="Galactose oxidase/kelch, beta-propeller"/>
    <property type="match status" value="1"/>
</dbReference>
<feature type="signal peptide" evidence="1">
    <location>
        <begin position="1"/>
        <end position="29"/>
    </location>
</feature>
<feature type="domain" description="Glyoxal oxidase N-terminal" evidence="2">
    <location>
        <begin position="72"/>
        <end position="172"/>
    </location>
</feature>
<dbReference type="InterPro" id="IPR009880">
    <property type="entry name" value="Glyoxal_oxidase_N"/>
</dbReference>
<comment type="caution">
    <text evidence="4">The sequence shown here is derived from an EMBL/GenBank/DDBJ whole genome shotgun (WGS) entry which is preliminary data.</text>
</comment>
<keyword evidence="1" id="KW-0732">Signal</keyword>
<dbReference type="AlphaFoldDB" id="A0AAW1RNV5"/>